<dbReference type="Pfam" id="PF01753">
    <property type="entry name" value="zf-MYND"/>
    <property type="match status" value="1"/>
</dbReference>
<evidence type="ECO:0000256" key="2">
    <source>
        <dbReference type="ARBA" id="ARBA00022771"/>
    </source>
</evidence>
<dbReference type="Proteomes" id="UP000799428">
    <property type="component" value="Unassembled WGS sequence"/>
</dbReference>
<evidence type="ECO:0000259" key="5">
    <source>
        <dbReference type="PROSITE" id="PS50865"/>
    </source>
</evidence>
<evidence type="ECO:0000256" key="1">
    <source>
        <dbReference type="ARBA" id="ARBA00022723"/>
    </source>
</evidence>
<keyword evidence="2 4" id="KW-0863">Zinc-finger</keyword>
<evidence type="ECO:0000313" key="7">
    <source>
        <dbReference type="Proteomes" id="UP000799428"/>
    </source>
</evidence>
<proteinExistence type="predicted"/>
<keyword evidence="7" id="KW-1185">Reference proteome</keyword>
<dbReference type="GO" id="GO:0008270">
    <property type="term" value="F:zinc ion binding"/>
    <property type="evidence" value="ECO:0007669"/>
    <property type="project" value="UniProtKB-KW"/>
</dbReference>
<dbReference type="PROSITE" id="PS50865">
    <property type="entry name" value="ZF_MYND_2"/>
    <property type="match status" value="1"/>
</dbReference>
<dbReference type="InterPro" id="IPR002893">
    <property type="entry name" value="Znf_MYND"/>
</dbReference>
<dbReference type="AlphaFoldDB" id="A0A6G1JQZ8"/>
<dbReference type="Gene3D" id="6.10.140.2220">
    <property type="match status" value="1"/>
</dbReference>
<reference evidence="6" key="1">
    <citation type="journal article" date="2020" name="Stud. Mycol.">
        <title>101 Dothideomycetes genomes: a test case for predicting lifestyles and emergence of pathogens.</title>
        <authorList>
            <person name="Haridas S."/>
            <person name="Albert R."/>
            <person name="Binder M."/>
            <person name="Bloem J."/>
            <person name="Labutti K."/>
            <person name="Salamov A."/>
            <person name="Andreopoulos B."/>
            <person name="Baker S."/>
            <person name="Barry K."/>
            <person name="Bills G."/>
            <person name="Bluhm B."/>
            <person name="Cannon C."/>
            <person name="Castanera R."/>
            <person name="Culley D."/>
            <person name="Daum C."/>
            <person name="Ezra D."/>
            <person name="Gonzalez J."/>
            <person name="Henrissat B."/>
            <person name="Kuo A."/>
            <person name="Liang C."/>
            <person name="Lipzen A."/>
            <person name="Lutzoni F."/>
            <person name="Magnuson J."/>
            <person name="Mondo S."/>
            <person name="Nolan M."/>
            <person name="Ohm R."/>
            <person name="Pangilinan J."/>
            <person name="Park H.-J."/>
            <person name="Ramirez L."/>
            <person name="Alfaro M."/>
            <person name="Sun H."/>
            <person name="Tritt A."/>
            <person name="Yoshinaga Y."/>
            <person name="Zwiers L.-H."/>
            <person name="Turgeon B."/>
            <person name="Goodwin S."/>
            <person name="Spatafora J."/>
            <person name="Crous P."/>
            <person name="Grigoriev I."/>
        </authorList>
    </citation>
    <scope>NUCLEOTIDE SEQUENCE</scope>
    <source>
        <strain evidence="6">CBS 279.74</strain>
    </source>
</reference>
<evidence type="ECO:0000256" key="4">
    <source>
        <dbReference type="PROSITE-ProRule" id="PRU00134"/>
    </source>
</evidence>
<evidence type="ECO:0000256" key="3">
    <source>
        <dbReference type="ARBA" id="ARBA00022833"/>
    </source>
</evidence>
<organism evidence="6 7">
    <name type="scientific">Pleomassaria siparia CBS 279.74</name>
    <dbReference type="NCBI Taxonomy" id="1314801"/>
    <lineage>
        <taxon>Eukaryota</taxon>
        <taxon>Fungi</taxon>
        <taxon>Dikarya</taxon>
        <taxon>Ascomycota</taxon>
        <taxon>Pezizomycotina</taxon>
        <taxon>Dothideomycetes</taxon>
        <taxon>Pleosporomycetidae</taxon>
        <taxon>Pleosporales</taxon>
        <taxon>Pleomassariaceae</taxon>
        <taxon>Pleomassaria</taxon>
    </lineage>
</organism>
<evidence type="ECO:0000313" key="6">
    <source>
        <dbReference type="EMBL" id="KAF2702651.1"/>
    </source>
</evidence>
<dbReference type="OrthoDB" id="432970at2759"/>
<gene>
    <name evidence="6" type="ORF">K504DRAFT_394125</name>
</gene>
<keyword evidence="1" id="KW-0479">Metal-binding</keyword>
<feature type="domain" description="MYND-type" evidence="5">
    <location>
        <begin position="264"/>
        <end position="301"/>
    </location>
</feature>
<dbReference type="EMBL" id="MU005794">
    <property type="protein sequence ID" value="KAF2702651.1"/>
    <property type="molecule type" value="Genomic_DNA"/>
</dbReference>
<protein>
    <recommendedName>
        <fullName evidence="5">MYND-type domain-containing protein</fullName>
    </recommendedName>
</protein>
<name>A0A6G1JQZ8_9PLEO</name>
<sequence>MEPLDLVDIAVLLTYERTSTDARFRNAKLKDFSYSKPTGSIVIDMEKHPEETDTTPDTASNILPLDPCPKLAALSSKEQETIFHQVRGHDGRYTSTALLQHFFDQYPPDTPLHVRHLKKSDSYTTVIKQRVICEIKLNKPTYNILTRVTPGEETYASGFEPTQLHSHIMIAPTSAAGRDFSKTFLDLASMRYGDVGRGFKGKALFVLDTAEEYDQRLPRMCRGPPDYNMKTSARIGPMPTDAWLKEVAARVKERWENREREKWCGHCGAPAPKSRCSRCKQVWFCGEEHQKATWPFHKVYCISESGT</sequence>
<accession>A0A6G1JQZ8</accession>
<dbReference type="PROSITE" id="PS01360">
    <property type="entry name" value="ZF_MYND_1"/>
    <property type="match status" value="1"/>
</dbReference>
<dbReference type="SUPFAM" id="SSF144232">
    <property type="entry name" value="HIT/MYND zinc finger-like"/>
    <property type="match status" value="1"/>
</dbReference>
<keyword evidence="3" id="KW-0862">Zinc</keyword>